<evidence type="ECO:0000313" key="2">
    <source>
        <dbReference type="Proteomes" id="UP000009319"/>
    </source>
</evidence>
<dbReference type="AlphaFoldDB" id="K0PWW9"/>
<organism evidence="1 2">
    <name type="scientific">Rhizobium mesoamericanum STM3625</name>
    <dbReference type="NCBI Taxonomy" id="1211777"/>
    <lineage>
        <taxon>Bacteria</taxon>
        <taxon>Pseudomonadati</taxon>
        <taxon>Pseudomonadota</taxon>
        <taxon>Alphaproteobacteria</taxon>
        <taxon>Hyphomicrobiales</taxon>
        <taxon>Rhizobiaceae</taxon>
        <taxon>Rhizobium/Agrobacterium group</taxon>
        <taxon>Rhizobium</taxon>
    </lineage>
</organism>
<dbReference type="Proteomes" id="UP000009319">
    <property type="component" value="Unassembled WGS sequence"/>
</dbReference>
<gene>
    <name evidence="1" type="ORF">BN77_p10935</name>
</gene>
<keyword evidence="2" id="KW-1185">Reference proteome</keyword>
<dbReference type="HOGENOM" id="CLU_2555922_0_0_5"/>
<reference evidence="1 2" key="1">
    <citation type="journal article" date="2013" name="Genome Announc.">
        <title>Draft Genome Sequence of Rhizobium mesoamericanum STM3625, a Nitrogen-Fixing Symbiont of Mimosa pudica Isolated in French Guiana (South America).</title>
        <authorList>
            <person name="Moulin L."/>
            <person name="Mornico D."/>
            <person name="Melkonian R."/>
            <person name="Klonowska A."/>
        </authorList>
    </citation>
    <scope>NUCLEOTIDE SEQUENCE [LARGE SCALE GENOMIC DNA]</scope>
    <source>
        <strain evidence="1 2">STM3625</strain>
    </source>
</reference>
<evidence type="ECO:0000313" key="1">
    <source>
        <dbReference type="EMBL" id="CCM78278.1"/>
    </source>
</evidence>
<dbReference type="STRING" id="1211777.BN77_p10935"/>
<accession>K0PWW9</accession>
<dbReference type="eggNOG" id="COG4874">
    <property type="taxonomic scope" value="Bacteria"/>
</dbReference>
<dbReference type="EMBL" id="CANI01000037">
    <property type="protein sequence ID" value="CCM78278.1"/>
    <property type="molecule type" value="Genomic_DNA"/>
</dbReference>
<dbReference type="RefSeq" id="WP_007537067.1">
    <property type="nucleotide sequence ID" value="NZ_HF536773.1"/>
</dbReference>
<dbReference type="Pfam" id="PF19420">
    <property type="entry name" value="DDAH_eukar"/>
    <property type="match status" value="1"/>
</dbReference>
<protein>
    <submittedName>
        <fullName evidence="1">Uncharacterized protein</fullName>
    </submittedName>
</protein>
<name>K0PWW9_9HYPH</name>
<comment type="caution">
    <text evidence="1">The sequence shown here is derived from an EMBL/GenBank/DDBJ whole genome shotgun (WGS) entry which is preliminary data.</text>
</comment>
<proteinExistence type="predicted"/>
<sequence>MVVLSASHSTLDQAQSQRSATLLPFDVSTIELAGGSVRCMLSGVRHGADGTSNLRTKERVTRTIQGPAALSGLDDSASIAAA</sequence>